<dbReference type="PROSITE" id="PS51477">
    <property type="entry name" value="PAH"/>
    <property type="match status" value="1"/>
</dbReference>
<dbReference type="GO" id="GO:0000118">
    <property type="term" value="C:histone deacetylase complex"/>
    <property type="evidence" value="ECO:0007669"/>
    <property type="project" value="TreeGrafter"/>
</dbReference>
<sequence length="210" mass="23316">MTQQPNHAHTPQQAQVSSQGPSQGTPPQASTQKHAQQMAQQGHGQNHRIQQGTEQSQQDAGPSQAQGGQRSMGSRADALGVSGMADGDRPAASRQEQEGTDQGCSQLKVEDALAYLEQVKQEFNSHPDVYDHFLDIMKEFKANSIDTTEVIRRVITLFEGRKRLTLGFNTFLPPGYRISERMILSYSLKSCPRRSARLVRQRLPCCGQRQ</sequence>
<dbReference type="InterPro" id="IPR003822">
    <property type="entry name" value="PAH"/>
</dbReference>
<feature type="compositionally biased region" description="Polar residues" evidence="5">
    <location>
        <begin position="47"/>
        <end position="72"/>
    </location>
</feature>
<dbReference type="Gramene" id="CDF40038">
    <property type="protein sequence ID" value="CDF40038"/>
    <property type="gene ID" value="CHC_T00000636001"/>
</dbReference>
<keyword evidence="3 4" id="KW-0539">Nucleus</keyword>
<dbReference type="InterPro" id="IPR036600">
    <property type="entry name" value="PAH_sf"/>
</dbReference>
<dbReference type="PANTHER" id="PTHR12346">
    <property type="entry name" value="SIN3B-RELATED"/>
    <property type="match status" value="1"/>
</dbReference>
<dbReference type="OrthoDB" id="10265969at2759"/>
<dbReference type="SUPFAM" id="SSF47762">
    <property type="entry name" value="PAH2 domain"/>
    <property type="match status" value="1"/>
</dbReference>
<dbReference type="Proteomes" id="UP000012073">
    <property type="component" value="Unassembled WGS sequence"/>
</dbReference>
<keyword evidence="7" id="KW-1185">Reference proteome</keyword>
<evidence type="ECO:0000256" key="4">
    <source>
        <dbReference type="PROSITE-ProRule" id="PRU00810"/>
    </source>
</evidence>
<evidence type="ECO:0000256" key="1">
    <source>
        <dbReference type="ARBA" id="ARBA00004123"/>
    </source>
</evidence>
<feature type="region of interest" description="Disordered" evidence="5">
    <location>
        <begin position="1"/>
        <end position="104"/>
    </location>
</feature>
<dbReference type="AlphaFoldDB" id="R7QQN4"/>
<dbReference type="GO" id="GO:0003714">
    <property type="term" value="F:transcription corepressor activity"/>
    <property type="evidence" value="ECO:0007669"/>
    <property type="project" value="InterPro"/>
</dbReference>
<protein>
    <recommendedName>
        <fullName evidence="8">Histone deacetylase interacting domain-containing protein</fullName>
    </recommendedName>
</protein>
<dbReference type="Pfam" id="PF02671">
    <property type="entry name" value="PAH"/>
    <property type="match status" value="1"/>
</dbReference>
<dbReference type="InterPro" id="IPR039774">
    <property type="entry name" value="Sin3-like"/>
</dbReference>
<dbReference type="GO" id="GO:0000122">
    <property type="term" value="P:negative regulation of transcription by RNA polymerase II"/>
    <property type="evidence" value="ECO:0007669"/>
    <property type="project" value="TreeGrafter"/>
</dbReference>
<dbReference type="PhylomeDB" id="R7QQN4"/>
<name>R7QQN4_CHOCR</name>
<comment type="subcellular location">
    <subcellularLocation>
        <location evidence="1 4">Nucleus</location>
    </subcellularLocation>
</comment>
<accession>R7QQN4</accession>
<feature type="compositionally biased region" description="Low complexity" evidence="5">
    <location>
        <begin position="32"/>
        <end position="44"/>
    </location>
</feature>
<dbReference type="GO" id="GO:0000785">
    <property type="term" value="C:chromatin"/>
    <property type="evidence" value="ECO:0007669"/>
    <property type="project" value="TreeGrafter"/>
</dbReference>
<gene>
    <name evidence="6" type="ORF">CHC_T00000636001</name>
</gene>
<dbReference type="Gene3D" id="1.20.1160.11">
    <property type="entry name" value="Paired amphipathic helix"/>
    <property type="match status" value="1"/>
</dbReference>
<dbReference type="GeneID" id="17318050"/>
<dbReference type="RefSeq" id="XP_005710332.1">
    <property type="nucleotide sequence ID" value="XM_005710275.1"/>
</dbReference>
<evidence type="ECO:0000313" key="6">
    <source>
        <dbReference type="EMBL" id="CDF40038.1"/>
    </source>
</evidence>
<evidence type="ECO:0008006" key="8">
    <source>
        <dbReference type="Google" id="ProtNLM"/>
    </source>
</evidence>
<evidence type="ECO:0000256" key="5">
    <source>
        <dbReference type="SAM" id="MobiDB-lite"/>
    </source>
</evidence>
<feature type="compositionally biased region" description="Basic and acidic residues" evidence="5">
    <location>
        <begin position="86"/>
        <end position="97"/>
    </location>
</feature>
<reference evidence="7" key="1">
    <citation type="journal article" date="2013" name="Proc. Natl. Acad. Sci. U.S.A.">
        <title>Genome structure and metabolic features in the red seaweed Chondrus crispus shed light on evolution of the Archaeplastida.</title>
        <authorList>
            <person name="Collen J."/>
            <person name="Porcel B."/>
            <person name="Carre W."/>
            <person name="Ball S.G."/>
            <person name="Chaparro C."/>
            <person name="Tonon T."/>
            <person name="Barbeyron T."/>
            <person name="Michel G."/>
            <person name="Noel B."/>
            <person name="Valentin K."/>
            <person name="Elias M."/>
            <person name="Artiguenave F."/>
            <person name="Arun A."/>
            <person name="Aury J.M."/>
            <person name="Barbosa-Neto J.F."/>
            <person name="Bothwell J.H."/>
            <person name="Bouget F.Y."/>
            <person name="Brillet L."/>
            <person name="Cabello-Hurtado F."/>
            <person name="Capella-Gutierrez S."/>
            <person name="Charrier B."/>
            <person name="Cladiere L."/>
            <person name="Cock J.M."/>
            <person name="Coelho S.M."/>
            <person name="Colleoni C."/>
            <person name="Czjzek M."/>
            <person name="Da Silva C."/>
            <person name="Delage L."/>
            <person name="Denoeud F."/>
            <person name="Deschamps P."/>
            <person name="Dittami S.M."/>
            <person name="Gabaldon T."/>
            <person name="Gachon C.M."/>
            <person name="Groisillier A."/>
            <person name="Herve C."/>
            <person name="Jabbari K."/>
            <person name="Katinka M."/>
            <person name="Kloareg B."/>
            <person name="Kowalczyk N."/>
            <person name="Labadie K."/>
            <person name="Leblanc C."/>
            <person name="Lopez P.J."/>
            <person name="McLachlan D.H."/>
            <person name="Meslet-Cladiere L."/>
            <person name="Moustafa A."/>
            <person name="Nehr Z."/>
            <person name="Nyvall Collen P."/>
            <person name="Panaud O."/>
            <person name="Partensky F."/>
            <person name="Poulain J."/>
            <person name="Rensing S.A."/>
            <person name="Rousvoal S."/>
            <person name="Samson G."/>
            <person name="Symeonidi A."/>
            <person name="Weissenbach J."/>
            <person name="Zambounis A."/>
            <person name="Wincker P."/>
            <person name="Boyen C."/>
        </authorList>
    </citation>
    <scope>NUCLEOTIDE SEQUENCE [LARGE SCALE GENOMIC DNA]</scope>
    <source>
        <strain evidence="7">cv. Stackhouse</strain>
    </source>
</reference>
<evidence type="ECO:0000313" key="7">
    <source>
        <dbReference type="Proteomes" id="UP000012073"/>
    </source>
</evidence>
<dbReference type="EMBL" id="HG002112">
    <property type="protein sequence ID" value="CDF40038.1"/>
    <property type="molecule type" value="Genomic_DNA"/>
</dbReference>
<evidence type="ECO:0000256" key="3">
    <source>
        <dbReference type="ARBA" id="ARBA00023242"/>
    </source>
</evidence>
<feature type="compositionally biased region" description="Polar residues" evidence="5">
    <location>
        <begin position="1"/>
        <end position="31"/>
    </location>
</feature>
<dbReference type="STRING" id="2769.R7QQN4"/>
<dbReference type="KEGG" id="ccp:CHC_T00000636001"/>
<dbReference type="FunFam" id="1.20.1160.11:FF:000001">
    <property type="entry name" value="Paired amphipathic helix protein Sin3"/>
    <property type="match status" value="1"/>
</dbReference>
<dbReference type="PANTHER" id="PTHR12346:SF0">
    <property type="entry name" value="SIN3A, ISOFORM G"/>
    <property type="match status" value="1"/>
</dbReference>
<evidence type="ECO:0000256" key="2">
    <source>
        <dbReference type="ARBA" id="ARBA00022491"/>
    </source>
</evidence>
<keyword evidence="2" id="KW-0678">Repressor</keyword>
<proteinExistence type="predicted"/>
<organism evidence="6 7">
    <name type="scientific">Chondrus crispus</name>
    <name type="common">Carrageen Irish moss</name>
    <name type="synonym">Polymorpha crispa</name>
    <dbReference type="NCBI Taxonomy" id="2769"/>
    <lineage>
        <taxon>Eukaryota</taxon>
        <taxon>Rhodophyta</taxon>
        <taxon>Florideophyceae</taxon>
        <taxon>Rhodymeniophycidae</taxon>
        <taxon>Gigartinales</taxon>
        <taxon>Gigartinaceae</taxon>
        <taxon>Chondrus</taxon>
    </lineage>
</organism>